<dbReference type="PANTHER" id="PTHR10829">
    <property type="entry name" value="CORTACTIN AND DREBRIN"/>
    <property type="match status" value="1"/>
</dbReference>
<dbReference type="Proteomes" id="UP000775547">
    <property type="component" value="Unassembled WGS sequence"/>
</dbReference>
<dbReference type="Gene3D" id="3.40.20.10">
    <property type="entry name" value="Severin"/>
    <property type="match status" value="1"/>
</dbReference>
<dbReference type="CDD" id="cd00821">
    <property type="entry name" value="PH"/>
    <property type="match status" value="1"/>
</dbReference>
<reference evidence="3" key="2">
    <citation type="submission" date="2021-10" db="EMBL/GenBank/DDBJ databases">
        <title>Phylogenomics reveals ancestral predisposition of the termite-cultivated fungus Termitomyces towards a domesticated lifestyle.</title>
        <authorList>
            <person name="Auxier B."/>
            <person name="Grum-Grzhimaylo A."/>
            <person name="Cardenas M.E."/>
            <person name="Lodge J.D."/>
            <person name="Laessoe T."/>
            <person name="Pedersen O."/>
            <person name="Smith M.E."/>
            <person name="Kuyper T.W."/>
            <person name="Franco-Molano E.A."/>
            <person name="Baroni T.J."/>
            <person name="Aanen D.K."/>
        </authorList>
    </citation>
    <scope>NUCLEOTIDE SEQUENCE</scope>
    <source>
        <strain evidence="3">AP01</strain>
        <tissue evidence="3">Mycelium</tissue>
    </source>
</reference>
<dbReference type="InterPro" id="IPR002108">
    <property type="entry name" value="ADF-H"/>
</dbReference>
<feature type="region of interest" description="Disordered" evidence="1">
    <location>
        <begin position="256"/>
        <end position="378"/>
    </location>
</feature>
<dbReference type="Gene3D" id="2.30.29.30">
    <property type="entry name" value="Pleckstrin-homology domain (PH domain)/Phosphotyrosine-binding domain (PTB)"/>
    <property type="match status" value="1"/>
</dbReference>
<feature type="compositionally biased region" description="Polar residues" evidence="1">
    <location>
        <begin position="187"/>
        <end position="201"/>
    </location>
</feature>
<dbReference type="InterPro" id="IPR011993">
    <property type="entry name" value="PH-like_dom_sf"/>
</dbReference>
<dbReference type="Pfam" id="PF00241">
    <property type="entry name" value="Cofilin_ADF"/>
    <property type="match status" value="1"/>
</dbReference>
<reference evidence="3" key="1">
    <citation type="submission" date="2020-07" db="EMBL/GenBank/DDBJ databases">
        <authorList>
            <person name="Nieuwenhuis M."/>
            <person name="Van De Peppel L.J.J."/>
        </authorList>
    </citation>
    <scope>NUCLEOTIDE SEQUENCE</scope>
    <source>
        <strain evidence="3">AP01</strain>
        <tissue evidence="3">Mycelium</tissue>
    </source>
</reference>
<protein>
    <recommendedName>
        <fullName evidence="2">ADF-H domain-containing protein</fullName>
    </recommendedName>
</protein>
<dbReference type="GO" id="GO:0030833">
    <property type="term" value="P:regulation of actin filament polymerization"/>
    <property type="evidence" value="ECO:0007669"/>
    <property type="project" value="TreeGrafter"/>
</dbReference>
<sequence length="681" mass="77157">MALNLADPGAIVAAYEAIIDIHNTNNWLLLQYTKFDELALFDNGSGGLRELKHSIENPEQVHIGFYREEESSGGELGFVVINYIPPSIPAVKKARALVHSRRVGAVFKVRDVYPLFSCAIVDGKHQTTLTVDDLEQLTPDAVRNALNREGEPDSPRTSTSTLMGRAAPASNPTNTNTHTINTRARSRTTGSPPNKTKTLPSDPTFGAGAYTTTFEPVRRAAEAPDALHSYQNHNPEVGAPPMGKSASMFSNFIRRKKKTDSADEGSDDAWKPPTPPKDKGHFNVPPLPPLPQHPQHQQRYPPQQHQRQGTYPPLVPVRGPGQPSYDAPQPSRTLNWSGSEHAVLSHAGSSNLHNGHHRGHSNGGAPPPPDEFGGLHGELGRWQQDYGQSRVNLNGYGSGNADAGGSGGPIVMSMSLPLKGKWAAEPMDLEERLRKTQEERRQRLEEAKAAREEEERFREEKKRRKEKELWELDEATRRMRAAIEEEKRQFLEEKRRREQMEREEEERRQAEITESRRLDRERRAEENRRAEETRRALEKNLQEKARREEEKRKTEEVERMKKVQLAATMVKRNRNIDQLVSGSVTIQSHDSLVWKRRFFKFIETSVYLYRSKEDAPHYLDKIELRGNVRGILEWNEGHEELEAIPHSFALEFADGSHWSLFSDSEEEKITLLGLLHLAAGL</sequence>
<dbReference type="GO" id="GO:0030864">
    <property type="term" value="C:cortical actin cytoskeleton"/>
    <property type="evidence" value="ECO:0007669"/>
    <property type="project" value="TreeGrafter"/>
</dbReference>
<feature type="region of interest" description="Disordered" evidence="1">
    <location>
        <begin position="494"/>
        <end position="553"/>
    </location>
</feature>
<evidence type="ECO:0000259" key="2">
    <source>
        <dbReference type="PROSITE" id="PS51263"/>
    </source>
</evidence>
<dbReference type="SUPFAM" id="SSF55753">
    <property type="entry name" value="Actin depolymerizing proteins"/>
    <property type="match status" value="1"/>
</dbReference>
<feature type="domain" description="ADF-H" evidence="2">
    <location>
        <begin position="2"/>
        <end position="147"/>
    </location>
</feature>
<comment type="caution">
    <text evidence="3">The sequence shown here is derived from an EMBL/GenBank/DDBJ whole genome shotgun (WGS) entry which is preliminary data.</text>
</comment>
<organism evidence="3 4">
    <name type="scientific">Asterophora parasitica</name>
    <dbReference type="NCBI Taxonomy" id="117018"/>
    <lineage>
        <taxon>Eukaryota</taxon>
        <taxon>Fungi</taxon>
        <taxon>Dikarya</taxon>
        <taxon>Basidiomycota</taxon>
        <taxon>Agaricomycotina</taxon>
        <taxon>Agaricomycetes</taxon>
        <taxon>Agaricomycetidae</taxon>
        <taxon>Agaricales</taxon>
        <taxon>Tricholomatineae</taxon>
        <taxon>Lyophyllaceae</taxon>
        <taxon>Asterophora</taxon>
    </lineage>
</organism>
<keyword evidence="4" id="KW-1185">Reference proteome</keyword>
<dbReference type="AlphaFoldDB" id="A0A9P7KCM3"/>
<accession>A0A9P7KCM3</accession>
<evidence type="ECO:0000256" key="1">
    <source>
        <dbReference type="SAM" id="MobiDB-lite"/>
    </source>
</evidence>
<proteinExistence type="predicted"/>
<evidence type="ECO:0000313" key="4">
    <source>
        <dbReference type="Proteomes" id="UP000775547"/>
    </source>
</evidence>
<dbReference type="GO" id="GO:0051015">
    <property type="term" value="F:actin filament binding"/>
    <property type="evidence" value="ECO:0007669"/>
    <property type="project" value="TreeGrafter"/>
</dbReference>
<feature type="compositionally biased region" description="Low complexity" evidence="1">
    <location>
        <begin position="171"/>
        <end position="182"/>
    </location>
</feature>
<dbReference type="InterPro" id="IPR029006">
    <property type="entry name" value="ADF-H/Gelsolin-like_dom_sf"/>
</dbReference>
<gene>
    <name evidence="3" type="ORF">DXG03_005413</name>
</gene>
<dbReference type="SUPFAM" id="SSF50729">
    <property type="entry name" value="PH domain-like"/>
    <property type="match status" value="1"/>
</dbReference>
<dbReference type="PANTHER" id="PTHR10829:SF25">
    <property type="entry name" value="DREBRIN-LIKE PROTEIN"/>
    <property type="match status" value="1"/>
</dbReference>
<dbReference type="EMBL" id="JABCKV010000033">
    <property type="protein sequence ID" value="KAG5645718.1"/>
    <property type="molecule type" value="Genomic_DNA"/>
</dbReference>
<dbReference type="PROSITE" id="PS51263">
    <property type="entry name" value="ADF_H"/>
    <property type="match status" value="1"/>
</dbReference>
<dbReference type="GO" id="GO:0005884">
    <property type="term" value="C:actin filament"/>
    <property type="evidence" value="ECO:0007669"/>
    <property type="project" value="TreeGrafter"/>
</dbReference>
<feature type="compositionally biased region" description="Low complexity" evidence="1">
    <location>
        <begin position="293"/>
        <end position="308"/>
    </location>
</feature>
<evidence type="ECO:0000313" key="3">
    <source>
        <dbReference type="EMBL" id="KAG5645718.1"/>
    </source>
</evidence>
<name>A0A9P7KCM3_9AGAR</name>
<dbReference type="OrthoDB" id="67965at2759"/>
<feature type="region of interest" description="Disordered" evidence="1">
    <location>
        <begin position="144"/>
        <end position="208"/>
    </location>
</feature>